<dbReference type="GO" id="GO:0005737">
    <property type="term" value="C:cytoplasm"/>
    <property type="evidence" value="ECO:0007669"/>
    <property type="project" value="UniProtKB-SubCell"/>
</dbReference>
<comment type="similarity">
    <text evidence="2 11">Belongs to the TRM44 family.</text>
</comment>
<evidence type="ECO:0000256" key="7">
    <source>
        <dbReference type="ARBA" id="ARBA00022679"/>
    </source>
</evidence>
<evidence type="ECO:0000256" key="8">
    <source>
        <dbReference type="ARBA" id="ARBA00022691"/>
    </source>
</evidence>
<accession>A0AAF0DR35</accession>
<dbReference type="EMBL" id="CP120631">
    <property type="protein sequence ID" value="WEW61430.1"/>
    <property type="molecule type" value="Genomic_DNA"/>
</dbReference>
<keyword evidence="5 11" id="KW-0963">Cytoplasm</keyword>
<comment type="catalytic activity">
    <reaction evidence="10 11">
        <text>uridine(44) in tRNA(Ser) + S-adenosyl-L-methionine = 2'-O-methyluridine(44) in tRNA(Ser) + S-adenosyl-L-homocysteine + H(+)</text>
        <dbReference type="Rhea" id="RHEA:43100"/>
        <dbReference type="Rhea" id="RHEA-COMP:10339"/>
        <dbReference type="Rhea" id="RHEA-COMP:10340"/>
        <dbReference type="ChEBI" id="CHEBI:15378"/>
        <dbReference type="ChEBI" id="CHEBI:57856"/>
        <dbReference type="ChEBI" id="CHEBI:59789"/>
        <dbReference type="ChEBI" id="CHEBI:65315"/>
        <dbReference type="ChEBI" id="CHEBI:74478"/>
        <dbReference type="EC" id="2.1.1.211"/>
    </reaction>
</comment>
<evidence type="ECO:0000256" key="5">
    <source>
        <dbReference type="ARBA" id="ARBA00022490"/>
    </source>
</evidence>
<dbReference type="AlphaFoldDB" id="A0AAF0DR35"/>
<organism evidence="13 14">
    <name type="scientific">Emydomyces testavorans</name>
    <dbReference type="NCBI Taxonomy" id="2070801"/>
    <lineage>
        <taxon>Eukaryota</taxon>
        <taxon>Fungi</taxon>
        <taxon>Dikarya</taxon>
        <taxon>Ascomycota</taxon>
        <taxon>Pezizomycotina</taxon>
        <taxon>Eurotiomycetes</taxon>
        <taxon>Eurotiomycetidae</taxon>
        <taxon>Onygenales</taxon>
        <taxon>Nannizziopsiaceae</taxon>
        <taxon>Emydomyces</taxon>
    </lineage>
</organism>
<comment type="function">
    <text evidence="11">Adenosyl-L-methionine (AdoMet)-dependent tRNA (uracil-O(2)-)-methyltransferase.</text>
</comment>
<evidence type="ECO:0000256" key="1">
    <source>
        <dbReference type="ARBA" id="ARBA00004496"/>
    </source>
</evidence>
<evidence type="ECO:0000256" key="12">
    <source>
        <dbReference type="SAM" id="MobiDB-lite"/>
    </source>
</evidence>
<evidence type="ECO:0000256" key="10">
    <source>
        <dbReference type="ARBA" id="ARBA00047957"/>
    </source>
</evidence>
<keyword evidence="7 11" id="KW-0808">Transferase</keyword>
<evidence type="ECO:0000313" key="14">
    <source>
        <dbReference type="Proteomes" id="UP001219355"/>
    </source>
</evidence>
<sequence>MGLTETLEQSILTSSGDNWITSPELIQSDLHFKPELFLGSATHLLANPNLTSSHLFRADILFDSSGVLKTPKEKEKDVVDPEDLSADAQDELTVVPLPALNFDGFALTRTIVRRFIPRNQKWDAELDQTCHFYSQVENLGDADAKLERCLLIYLPHFSLEEQVPFYHPAVRALGFLYEFSTPSLNDIGGATPGTGSLSLHFVPFASGIPESVPNRLERTFLSLLSTQVRLARSPSAISNPSGSKPTPFKDNIVPQHILQKTYVRLKDRYASNLIQNWAEVTEPTKYVFEDIAIAAFLIELWRIIYDAKPPGGQRGHEETTGESILLPGFVDIACGNGVLVYLLHAEGYRGWGFDARRRKSWSTYPLSTQDRLKESICIPAIFQDAAPARSEPIPANIEIHNGIFEKDTFIISNHADELTIWTPLLGALTNPTSPLPFLAIPCCSHSISGARFRYPPPKKPSKKPLTPRAETRPPDTQDQTPQPSSGDLKALRATKLAERDTPDLSSSAYGALTAKTMSIAAELGYDVDKTLMRIPSTRNIGVVGGLKAWRTKKRGQQRESGDGESLQEGELAARVREVVEREVIRDGGLEAAAGMWIERSLGLHRGKGSGRLKAGSQHG</sequence>
<dbReference type="InterPro" id="IPR011671">
    <property type="entry name" value="tRNA_uracil_MeTrfase"/>
</dbReference>
<proteinExistence type="inferred from homology"/>
<keyword evidence="9 11" id="KW-0819">tRNA processing</keyword>
<dbReference type="PANTHER" id="PTHR21210">
    <property type="entry name" value="TRNA (URACIL-O(2)-)-METHYLTRANSFERASE-RELATED"/>
    <property type="match status" value="1"/>
</dbReference>
<dbReference type="Proteomes" id="UP001219355">
    <property type="component" value="Chromosome 5"/>
</dbReference>
<evidence type="ECO:0000256" key="6">
    <source>
        <dbReference type="ARBA" id="ARBA00022603"/>
    </source>
</evidence>
<evidence type="ECO:0000256" key="3">
    <source>
        <dbReference type="ARBA" id="ARBA00012795"/>
    </source>
</evidence>
<keyword evidence="14" id="KW-1185">Reference proteome</keyword>
<dbReference type="GO" id="GO:0030488">
    <property type="term" value="P:tRNA methylation"/>
    <property type="evidence" value="ECO:0007669"/>
    <property type="project" value="UniProtKB-UniRule"/>
</dbReference>
<evidence type="ECO:0000256" key="4">
    <source>
        <dbReference type="ARBA" id="ARBA00017788"/>
    </source>
</evidence>
<evidence type="ECO:0000313" key="13">
    <source>
        <dbReference type="EMBL" id="WEW61430.1"/>
    </source>
</evidence>
<name>A0AAF0DR35_9EURO</name>
<evidence type="ECO:0000256" key="9">
    <source>
        <dbReference type="ARBA" id="ARBA00022694"/>
    </source>
</evidence>
<dbReference type="GO" id="GO:0141101">
    <property type="term" value="F:tRNA(Ser) (uridine(44)-2'-O-)-methyltransferase activity"/>
    <property type="evidence" value="ECO:0007669"/>
    <property type="project" value="UniProtKB-EC"/>
</dbReference>
<evidence type="ECO:0000256" key="11">
    <source>
        <dbReference type="RuleBase" id="RU368004"/>
    </source>
</evidence>
<keyword evidence="6 11" id="KW-0489">Methyltransferase</keyword>
<feature type="region of interest" description="Disordered" evidence="12">
    <location>
        <begin position="451"/>
        <end position="488"/>
    </location>
</feature>
<keyword evidence="8 11" id="KW-0949">S-adenosyl-L-methionine</keyword>
<gene>
    <name evidence="13" type="primary">TRM44</name>
    <name evidence="13" type="ORF">PRK78_006920</name>
</gene>
<reference evidence="13" key="1">
    <citation type="submission" date="2023-03" db="EMBL/GenBank/DDBJ databases">
        <title>Emydomyces testavorans Genome Sequence.</title>
        <authorList>
            <person name="Hoyer L."/>
        </authorList>
    </citation>
    <scope>NUCLEOTIDE SEQUENCE</scope>
    <source>
        <strain evidence="13">16-2883</strain>
    </source>
</reference>
<evidence type="ECO:0000256" key="2">
    <source>
        <dbReference type="ARBA" id="ARBA00009056"/>
    </source>
</evidence>
<comment type="subcellular location">
    <subcellularLocation>
        <location evidence="1 11">Cytoplasm</location>
    </subcellularLocation>
</comment>
<dbReference type="PANTHER" id="PTHR21210:SF0">
    <property type="entry name" value="TRNA (URACIL-O(2)-)-METHYLTRANSFERASE-RELATED"/>
    <property type="match status" value="1"/>
</dbReference>
<dbReference type="Pfam" id="PF07757">
    <property type="entry name" value="AdoMet_MTase"/>
    <property type="match status" value="1"/>
</dbReference>
<protein>
    <recommendedName>
        <fullName evidence="4 11">tRNA (uracil-O(2)-)-methyltransferase</fullName>
        <ecNumber evidence="3 11">2.1.1.211</ecNumber>
    </recommendedName>
</protein>
<dbReference type="EC" id="2.1.1.211" evidence="3 11"/>